<comment type="caution">
    <text evidence="2">The sequence shown here is derived from an EMBL/GenBank/DDBJ whole genome shotgun (WGS) entry which is preliminary data.</text>
</comment>
<dbReference type="Proteomes" id="UP001500893">
    <property type="component" value="Unassembled WGS sequence"/>
</dbReference>
<dbReference type="Pfam" id="PF01494">
    <property type="entry name" value="FAD_binding_3"/>
    <property type="match status" value="1"/>
</dbReference>
<reference evidence="3" key="1">
    <citation type="journal article" date="2019" name="Int. J. Syst. Evol. Microbiol.">
        <title>The Global Catalogue of Microorganisms (GCM) 10K type strain sequencing project: providing services to taxonomists for standard genome sequencing and annotation.</title>
        <authorList>
            <consortium name="The Broad Institute Genomics Platform"/>
            <consortium name="The Broad Institute Genome Sequencing Center for Infectious Disease"/>
            <person name="Wu L."/>
            <person name="Ma J."/>
        </authorList>
    </citation>
    <scope>NUCLEOTIDE SEQUENCE [LARGE SCALE GENOMIC DNA]</scope>
    <source>
        <strain evidence="3">JCM 11574</strain>
    </source>
</reference>
<evidence type="ECO:0000313" key="2">
    <source>
        <dbReference type="EMBL" id="GAA3116987.1"/>
    </source>
</evidence>
<proteinExistence type="predicted"/>
<dbReference type="InterPro" id="IPR002938">
    <property type="entry name" value="FAD-bd"/>
</dbReference>
<dbReference type="Gene3D" id="3.50.50.60">
    <property type="entry name" value="FAD/NAD(P)-binding domain"/>
    <property type="match status" value="1"/>
</dbReference>
<gene>
    <name evidence="2" type="ORF">GCM10010521_00900</name>
</gene>
<name>A0ABP6MJT6_9ACTN</name>
<dbReference type="EMBL" id="BAAAVM010000001">
    <property type="protein sequence ID" value="GAA3116987.1"/>
    <property type="molecule type" value="Genomic_DNA"/>
</dbReference>
<evidence type="ECO:0000259" key="1">
    <source>
        <dbReference type="Pfam" id="PF01494"/>
    </source>
</evidence>
<protein>
    <recommendedName>
        <fullName evidence="1">FAD-binding domain-containing protein</fullName>
    </recommendedName>
</protein>
<accession>A0ABP6MJT6</accession>
<organism evidence="2 3">
    <name type="scientific">Streptomyces rameus</name>
    <dbReference type="NCBI Taxonomy" id="68261"/>
    <lineage>
        <taxon>Bacteria</taxon>
        <taxon>Bacillati</taxon>
        <taxon>Actinomycetota</taxon>
        <taxon>Actinomycetes</taxon>
        <taxon>Kitasatosporales</taxon>
        <taxon>Streptomycetaceae</taxon>
        <taxon>Streptomyces</taxon>
    </lineage>
</organism>
<dbReference type="RefSeq" id="WP_345046296.1">
    <property type="nucleotide sequence ID" value="NZ_BAAAVM010000001.1"/>
</dbReference>
<keyword evidence="3" id="KW-1185">Reference proteome</keyword>
<dbReference type="InterPro" id="IPR036188">
    <property type="entry name" value="FAD/NAD-bd_sf"/>
</dbReference>
<feature type="domain" description="FAD-binding" evidence="1">
    <location>
        <begin position="5"/>
        <end position="32"/>
    </location>
</feature>
<sequence length="212" mass="22337">MRETTQVLVAGGGPAGTTAAALLSRQGFDCHGFTRAAGAFWSSSDRHDAEATFRCLVDASGAESDHPCTSGTFRGPGYDLTADAACFLDPLLSARVHLATYGRVLLAAAAICGALRGDVDEARVQRFRATAYRHVYERLFILAGAFYNIHDAQDDPAAALFSALHRPPDSPYAHGLGGHGTSHLLPLPAQPAQAAAGLNLPLDPQIGQRRTT</sequence>
<dbReference type="SUPFAM" id="SSF51905">
    <property type="entry name" value="FAD/NAD(P)-binding domain"/>
    <property type="match status" value="1"/>
</dbReference>
<evidence type="ECO:0000313" key="3">
    <source>
        <dbReference type="Proteomes" id="UP001500893"/>
    </source>
</evidence>